<protein>
    <recommendedName>
        <fullName evidence="3">Phosphotransferase</fullName>
    </recommendedName>
</protein>
<organism evidence="1 2">
    <name type="scientific">Parvibaculum sedimenti</name>
    <dbReference type="NCBI Taxonomy" id="2608632"/>
    <lineage>
        <taxon>Bacteria</taxon>
        <taxon>Pseudomonadati</taxon>
        <taxon>Pseudomonadota</taxon>
        <taxon>Alphaproteobacteria</taxon>
        <taxon>Hyphomicrobiales</taxon>
        <taxon>Parvibaculaceae</taxon>
        <taxon>Parvibaculum</taxon>
    </lineage>
</organism>
<comment type="caution">
    <text evidence="1">The sequence shown here is derived from an EMBL/GenBank/DDBJ whole genome shotgun (WGS) entry which is preliminary data.</text>
</comment>
<evidence type="ECO:0008006" key="3">
    <source>
        <dbReference type="Google" id="ProtNLM"/>
    </source>
</evidence>
<dbReference type="InterPro" id="IPR011009">
    <property type="entry name" value="Kinase-like_dom_sf"/>
</dbReference>
<dbReference type="PANTHER" id="PTHR43883:SF1">
    <property type="entry name" value="GLUCONOKINASE"/>
    <property type="match status" value="1"/>
</dbReference>
<evidence type="ECO:0000313" key="2">
    <source>
        <dbReference type="Proteomes" id="UP000468901"/>
    </source>
</evidence>
<reference evidence="1 2" key="1">
    <citation type="submission" date="2019-09" db="EMBL/GenBank/DDBJ databases">
        <title>Parvibaculum sedimenti sp. nov., isolated from sediment.</title>
        <authorList>
            <person name="Wang Y."/>
        </authorList>
    </citation>
    <scope>NUCLEOTIDE SEQUENCE [LARGE SCALE GENOMIC DNA]</scope>
    <source>
        <strain evidence="1 2">HXT-9</strain>
    </source>
</reference>
<accession>A0A6N6VM67</accession>
<dbReference type="EMBL" id="WESC01000009">
    <property type="protein sequence ID" value="KAB7739733.1"/>
    <property type="molecule type" value="Genomic_DNA"/>
</dbReference>
<gene>
    <name evidence="1" type="ORF">F2P47_11725</name>
</gene>
<sequence length="344" mass="38974">MADVPEISLEEKLRFLRRPSSYDGGLDEVIASETHMSWVFLVGKRVYKLKKPVRYPFLDFSTVEARAKDCREEVRLNRRLAPDVYLGVAPLTVDGAGELAIGGQGAPVDWLVLMRRLPRERMLDRALAAGEVGRGDVVSVADRLCDFYESAEHADLTPDAYVDQFRREQANTRTVLTDPAFALDGARIEDTLRQIDEVLLADNGLLRARVEAGRIVEGHGDLRPEHVCLNTPPVIIDCLEFNRAFRLVDPVDELTFLGLECRRLGDGWIEATLLDRYAERLGDRPSPELVAFYWRYRACLRARLSLVHIIEHDPRKPEKWLPLAMQYLALAEAPELSSALRGDR</sequence>
<dbReference type="PANTHER" id="PTHR43883">
    <property type="entry name" value="SLR0207 PROTEIN"/>
    <property type="match status" value="1"/>
</dbReference>
<proteinExistence type="predicted"/>
<dbReference type="Proteomes" id="UP000468901">
    <property type="component" value="Unassembled WGS sequence"/>
</dbReference>
<dbReference type="SUPFAM" id="SSF56112">
    <property type="entry name" value="Protein kinase-like (PK-like)"/>
    <property type="match status" value="1"/>
</dbReference>
<dbReference type="InterPro" id="IPR052732">
    <property type="entry name" value="Cell-binding_unc_protein"/>
</dbReference>
<keyword evidence="2" id="KW-1185">Reference proteome</keyword>
<dbReference type="AlphaFoldDB" id="A0A6N6VM67"/>
<evidence type="ECO:0000313" key="1">
    <source>
        <dbReference type="EMBL" id="KAB7739733.1"/>
    </source>
</evidence>
<name>A0A6N6VM67_9HYPH</name>